<reference evidence="2 3" key="1">
    <citation type="submission" date="2020-08" db="EMBL/GenBank/DDBJ databases">
        <title>Sequencing the genomes of 1000 actinobacteria strains.</title>
        <authorList>
            <person name="Klenk H.-P."/>
        </authorList>
    </citation>
    <scope>NUCLEOTIDE SEQUENCE [LARGE SCALE GENOMIC DNA]</scope>
    <source>
        <strain evidence="2 3">DSM 45823</strain>
    </source>
</reference>
<sequence>MLARTVRPLGPLALAGLITACASNPAGGTFRPSGTLTDPAATAATPAAPEALPTEQVDAQVLRSYAAYQQAYKKAYETNDPSHLPPVATDPLLTTVTEDIEKTRAKGEIWRFVNISNPQVYARSKDGRTVYVVDCMRTLAAYRYSTKTGKRLGSSKGGTYRYRTAVKYTSGTWKVSNTKRDKPC</sequence>
<protein>
    <submittedName>
        <fullName evidence="2">Uncharacterized membrane protein (UPF0182 family)</fullName>
    </submittedName>
</protein>
<evidence type="ECO:0000256" key="1">
    <source>
        <dbReference type="SAM" id="SignalP"/>
    </source>
</evidence>
<accession>A0A7W3MXP3</accession>
<gene>
    <name evidence="2" type="ORF">HNR21_002712</name>
</gene>
<dbReference type="Proteomes" id="UP000539313">
    <property type="component" value="Unassembled WGS sequence"/>
</dbReference>
<dbReference type="RefSeq" id="WP_182705487.1">
    <property type="nucleotide sequence ID" value="NZ_JACJII010000001.1"/>
</dbReference>
<feature type="chain" id="PRO_5031423291" evidence="1">
    <location>
        <begin position="23"/>
        <end position="184"/>
    </location>
</feature>
<evidence type="ECO:0000313" key="2">
    <source>
        <dbReference type="EMBL" id="MBA9003830.1"/>
    </source>
</evidence>
<dbReference type="EMBL" id="JACJII010000001">
    <property type="protein sequence ID" value="MBA9003830.1"/>
    <property type="molecule type" value="Genomic_DNA"/>
</dbReference>
<keyword evidence="1" id="KW-0732">Signal</keyword>
<proteinExistence type="predicted"/>
<keyword evidence="3" id="KW-1185">Reference proteome</keyword>
<comment type="caution">
    <text evidence="2">The sequence shown here is derived from an EMBL/GenBank/DDBJ whole genome shotgun (WGS) entry which is preliminary data.</text>
</comment>
<feature type="signal peptide" evidence="1">
    <location>
        <begin position="1"/>
        <end position="22"/>
    </location>
</feature>
<dbReference type="PROSITE" id="PS51257">
    <property type="entry name" value="PROKAR_LIPOPROTEIN"/>
    <property type="match status" value="1"/>
</dbReference>
<dbReference type="AlphaFoldDB" id="A0A7W3MXP3"/>
<name>A0A7W3MXP3_9ACTN</name>
<organism evidence="2 3">
    <name type="scientific">Thermomonospora cellulosilytica</name>
    <dbReference type="NCBI Taxonomy" id="1411118"/>
    <lineage>
        <taxon>Bacteria</taxon>
        <taxon>Bacillati</taxon>
        <taxon>Actinomycetota</taxon>
        <taxon>Actinomycetes</taxon>
        <taxon>Streptosporangiales</taxon>
        <taxon>Thermomonosporaceae</taxon>
        <taxon>Thermomonospora</taxon>
    </lineage>
</organism>
<evidence type="ECO:0000313" key="3">
    <source>
        <dbReference type="Proteomes" id="UP000539313"/>
    </source>
</evidence>